<dbReference type="Proteomes" id="UP000054549">
    <property type="component" value="Unassembled WGS sequence"/>
</dbReference>
<keyword evidence="2" id="KW-1185">Reference proteome</keyword>
<dbReference type="InParanoid" id="A0A0C2WMU9"/>
<evidence type="ECO:0000313" key="1">
    <source>
        <dbReference type="EMBL" id="KIL62927.1"/>
    </source>
</evidence>
<organism evidence="1 2">
    <name type="scientific">Amanita muscaria (strain Koide BX008)</name>
    <dbReference type="NCBI Taxonomy" id="946122"/>
    <lineage>
        <taxon>Eukaryota</taxon>
        <taxon>Fungi</taxon>
        <taxon>Dikarya</taxon>
        <taxon>Basidiomycota</taxon>
        <taxon>Agaricomycotina</taxon>
        <taxon>Agaricomycetes</taxon>
        <taxon>Agaricomycetidae</taxon>
        <taxon>Agaricales</taxon>
        <taxon>Pluteineae</taxon>
        <taxon>Amanitaceae</taxon>
        <taxon>Amanita</taxon>
    </lineage>
</organism>
<name>A0A0C2WMU9_AMAMK</name>
<evidence type="ECO:0000313" key="2">
    <source>
        <dbReference type="Proteomes" id="UP000054549"/>
    </source>
</evidence>
<dbReference type="HOGENOM" id="CLU_2687298_0_0_1"/>
<dbReference type="AlphaFoldDB" id="A0A0C2WMU9"/>
<gene>
    <name evidence="1" type="ORF">M378DRAFT_739845</name>
</gene>
<proteinExistence type="predicted"/>
<sequence length="74" mass="8209">MVEAVYPATSDYVSSRSKVIPNGLEPLFSPWCWINQEAGIRLLTLIAPIIKINQCSMQCSNTKHIKSPGTLTMD</sequence>
<accession>A0A0C2WMU9</accession>
<dbReference type="EMBL" id="KN818265">
    <property type="protein sequence ID" value="KIL62927.1"/>
    <property type="molecule type" value="Genomic_DNA"/>
</dbReference>
<protein>
    <submittedName>
        <fullName evidence="1">Uncharacterized protein</fullName>
    </submittedName>
</protein>
<reference evidence="1 2" key="1">
    <citation type="submission" date="2014-04" db="EMBL/GenBank/DDBJ databases">
        <title>Evolutionary Origins and Diversification of the Mycorrhizal Mutualists.</title>
        <authorList>
            <consortium name="DOE Joint Genome Institute"/>
            <consortium name="Mycorrhizal Genomics Consortium"/>
            <person name="Kohler A."/>
            <person name="Kuo A."/>
            <person name="Nagy L.G."/>
            <person name="Floudas D."/>
            <person name="Copeland A."/>
            <person name="Barry K.W."/>
            <person name="Cichocki N."/>
            <person name="Veneault-Fourrey C."/>
            <person name="LaButti K."/>
            <person name="Lindquist E.A."/>
            <person name="Lipzen A."/>
            <person name="Lundell T."/>
            <person name="Morin E."/>
            <person name="Murat C."/>
            <person name="Riley R."/>
            <person name="Ohm R."/>
            <person name="Sun H."/>
            <person name="Tunlid A."/>
            <person name="Henrissat B."/>
            <person name="Grigoriev I.V."/>
            <person name="Hibbett D.S."/>
            <person name="Martin F."/>
        </authorList>
    </citation>
    <scope>NUCLEOTIDE SEQUENCE [LARGE SCALE GENOMIC DNA]</scope>
    <source>
        <strain evidence="1 2">Koide BX008</strain>
    </source>
</reference>